<dbReference type="Pfam" id="PF11739">
    <property type="entry name" value="YdbH-like"/>
    <property type="match status" value="1"/>
</dbReference>
<dbReference type="InterPro" id="IPR021730">
    <property type="entry name" value="YdbH"/>
</dbReference>
<dbReference type="AlphaFoldDB" id="A0ABD5LUG7"/>
<sequence length="124" mass="14184">MLKKTIKWTGMILLGVGAVSTTLWLTIPRWLPVVAKSYLPEGVSLSLTQPRLQQWGVFIDDIALKSDSCTLANVQQFTFNYQKQQIDSLSFNSQQLTINEGCFSQLSFADKKRPQQFLSIFMRY</sequence>
<proteinExistence type="predicted"/>
<protein>
    <submittedName>
        <fullName evidence="1">Uncharacterized protein</fullName>
    </submittedName>
</protein>
<organism evidence="1">
    <name type="scientific">Proteus mirabilis</name>
    <dbReference type="NCBI Taxonomy" id="584"/>
    <lineage>
        <taxon>Bacteria</taxon>
        <taxon>Pseudomonadati</taxon>
        <taxon>Pseudomonadota</taxon>
        <taxon>Gammaproteobacteria</taxon>
        <taxon>Enterobacterales</taxon>
        <taxon>Morganellaceae</taxon>
        <taxon>Proteus</taxon>
    </lineage>
</organism>
<comment type="caution">
    <text evidence="1">The sequence shown here is derived from an EMBL/GenBank/DDBJ whole genome shotgun (WGS) entry which is preliminary data.</text>
</comment>
<evidence type="ECO:0000313" key="1">
    <source>
        <dbReference type="EMBL" id="MEY2344191.1"/>
    </source>
</evidence>
<accession>A0ABD5LUG7</accession>
<gene>
    <name evidence="1" type="ORF">I3679_008725</name>
</gene>
<reference evidence="1" key="1">
    <citation type="submission" date="2021-05" db="EMBL/GenBank/DDBJ databases">
        <title>First report of NDM-5 and VEB-6 producing Proteus mirabilis isolated from blood of a sepsis patient in Kolkata, India.</title>
        <authorList>
            <person name="Halder G."/>
            <person name="Chaudhuri B."/>
            <person name="Dutta S."/>
        </authorList>
    </citation>
    <scope>NUCLEOTIDE SEQUENCE [LARGE SCALE GENOMIC DNA]</scope>
    <source>
        <strain evidence="1">7049</strain>
    </source>
</reference>
<dbReference type="EMBL" id="JADQCH020000001">
    <property type="protein sequence ID" value="MEY2344191.1"/>
    <property type="molecule type" value="Genomic_DNA"/>
</dbReference>
<name>A0ABD5LUG7_PROMI</name>